<organism evidence="2 5">
    <name type="scientific">Sulfolobus acidocaldarius</name>
    <dbReference type="NCBI Taxonomy" id="2285"/>
    <lineage>
        <taxon>Archaea</taxon>
        <taxon>Thermoproteota</taxon>
        <taxon>Thermoprotei</taxon>
        <taxon>Sulfolobales</taxon>
        <taxon>Sulfolobaceae</taxon>
        <taxon>Sulfolobus</taxon>
    </lineage>
</organism>
<dbReference type="GO" id="GO:0046914">
    <property type="term" value="F:transition metal ion binding"/>
    <property type="evidence" value="ECO:0007669"/>
    <property type="project" value="InterPro"/>
</dbReference>
<name>A0A0U3HF49_9CREN</name>
<dbReference type="InterPro" id="IPR036390">
    <property type="entry name" value="WH_DNA-bd_sf"/>
</dbReference>
<dbReference type="Pfam" id="PF02742">
    <property type="entry name" value="Fe_dep_repr_C"/>
    <property type="match status" value="1"/>
</dbReference>
<evidence type="ECO:0000313" key="2">
    <source>
        <dbReference type="EMBL" id="ALU29452.1"/>
    </source>
</evidence>
<dbReference type="PaxDb" id="1435377-SUSAZ_00810"/>
<dbReference type="Gene3D" id="1.10.10.10">
    <property type="entry name" value="Winged helix-like DNA-binding domain superfamily/Winged helix DNA-binding domain"/>
    <property type="match status" value="1"/>
</dbReference>
<dbReference type="InterPro" id="IPR022689">
    <property type="entry name" value="Iron_dep_repressor"/>
</dbReference>
<dbReference type="GO" id="GO:0046983">
    <property type="term" value="F:protein dimerization activity"/>
    <property type="evidence" value="ECO:0007669"/>
    <property type="project" value="InterPro"/>
</dbReference>
<dbReference type="EMBL" id="CP013695">
    <property type="protein sequence ID" value="ALU32181.1"/>
    <property type="molecule type" value="Genomic_DNA"/>
</dbReference>
<evidence type="ECO:0000313" key="5">
    <source>
        <dbReference type="Proteomes" id="UP000065473"/>
    </source>
</evidence>
<sequence>MKLSRRELIYLVAVRKYNDQGKQAKLSWIARDLKISPASAFEELQHLEKKGFIEKKKEGISITETGIKAIEELVRAHRILEYLLVEMGFSKDEACQFTREFDFAVPKEIIDKLYEYLGKPGKCPHGETIPSY</sequence>
<reference evidence="4 5" key="1">
    <citation type="submission" date="2015-12" db="EMBL/GenBank/DDBJ databases">
        <title>A stable core within a dynamic pangenome in Sulfolobus acidocaldarius.</title>
        <authorList>
            <person name="Anderson R."/>
            <person name="Kouris A."/>
            <person name="Seward C."/>
            <person name="Campbell K."/>
            <person name="Whitaker R."/>
        </authorList>
    </citation>
    <scope>NUCLEOTIDE SEQUENCE [LARGE SCALE GENOMIC DNA]</scope>
    <source>
        <strain evidence="2 5">GG12-C01-09</strain>
        <strain evidence="3 4">NG05B_CO5_07</strain>
    </source>
</reference>
<dbReference type="PANTHER" id="PTHR33238:SF7">
    <property type="entry name" value="IRON-DEPENDENT TRANSCRIPTIONAL REGULATOR"/>
    <property type="match status" value="1"/>
</dbReference>
<dbReference type="SMART" id="SM00529">
    <property type="entry name" value="HTH_DTXR"/>
    <property type="match status" value="1"/>
</dbReference>
<dbReference type="GO" id="GO:0003700">
    <property type="term" value="F:DNA-binding transcription factor activity"/>
    <property type="evidence" value="ECO:0007669"/>
    <property type="project" value="InterPro"/>
</dbReference>
<feature type="domain" description="Iron dependent repressor metal binding and dimerisation" evidence="1">
    <location>
        <begin position="63"/>
        <end position="130"/>
    </location>
</feature>
<dbReference type="OrthoDB" id="24735at2157"/>
<protein>
    <submittedName>
        <fullName evidence="2">DtxR family iron (Metal) dependent repressor</fullName>
    </submittedName>
</protein>
<dbReference type="EMBL" id="CP013694">
    <property type="protein sequence ID" value="ALU29452.1"/>
    <property type="molecule type" value="Genomic_DNA"/>
</dbReference>
<proteinExistence type="predicted"/>
<evidence type="ECO:0000259" key="1">
    <source>
        <dbReference type="Pfam" id="PF02742"/>
    </source>
</evidence>
<dbReference type="GeneID" id="14550690"/>
<dbReference type="STRING" id="1435377.SUSAZ_00810"/>
<dbReference type="SUPFAM" id="SSF47979">
    <property type="entry name" value="Iron-dependent repressor protein, dimerization domain"/>
    <property type="match status" value="1"/>
</dbReference>
<dbReference type="OMA" id="CGEISHE"/>
<dbReference type="AlphaFoldDB" id="A0A0U3HF49"/>
<dbReference type="InterPro" id="IPR001367">
    <property type="entry name" value="Fe_dep_repressor"/>
</dbReference>
<dbReference type="Proteomes" id="UP000060043">
    <property type="component" value="Chromosome"/>
</dbReference>
<dbReference type="InterPro" id="IPR036421">
    <property type="entry name" value="Fe_dep_repressor_sf"/>
</dbReference>
<dbReference type="SUPFAM" id="SSF46785">
    <property type="entry name" value="Winged helix' DNA-binding domain"/>
    <property type="match status" value="1"/>
</dbReference>
<dbReference type="InterPro" id="IPR036388">
    <property type="entry name" value="WH-like_DNA-bd_sf"/>
</dbReference>
<dbReference type="Proteomes" id="UP000065473">
    <property type="component" value="Chromosome"/>
</dbReference>
<evidence type="ECO:0000313" key="4">
    <source>
        <dbReference type="Proteomes" id="UP000060043"/>
    </source>
</evidence>
<dbReference type="PANTHER" id="PTHR33238">
    <property type="entry name" value="IRON (METAL) DEPENDENT REPRESSOR, DTXR FAMILY"/>
    <property type="match status" value="1"/>
</dbReference>
<dbReference type="InterPro" id="IPR050536">
    <property type="entry name" value="DtxR_MntR_Metal-Reg"/>
</dbReference>
<evidence type="ECO:0000313" key="3">
    <source>
        <dbReference type="EMBL" id="ALU32181.1"/>
    </source>
</evidence>
<dbReference type="RefSeq" id="WP_011277083.1">
    <property type="nucleotide sequence ID" value="NZ_BHWZ01000001.1"/>
</dbReference>
<accession>A0A0U3HF49</accession>
<gene>
    <name evidence="2" type="ORF">ATY89_05480</name>
    <name evidence="3" type="ORF">ATZ20_08500</name>
</gene>